<dbReference type="InterPro" id="IPR011067">
    <property type="entry name" value="Plasmid_toxin/cell-grow_inhib"/>
</dbReference>
<evidence type="ECO:0000256" key="1">
    <source>
        <dbReference type="ARBA" id="ARBA00007521"/>
    </source>
</evidence>
<dbReference type="Proteomes" id="UP000609346">
    <property type="component" value="Unassembled WGS sequence"/>
</dbReference>
<evidence type="ECO:0000313" key="4">
    <source>
        <dbReference type="Proteomes" id="UP000609346"/>
    </source>
</evidence>
<dbReference type="SUPFAM" id="SSF50118">
    <property type="entry name" value="Cell growth inhibitor/plasmid maintenance toxic component"/>
    <property type="match status" value="1"/>
</dbReference>
<comment type="caution">
    <text evidence="3">The sequence shown here is derived from an EMBL/GenBank/DDBJ whole genome shotgun (WGS) entry which is preliminary data.</text>
</comment>
<evidence type="ECO:0000313" key="3">
    <source>
        <dbReference type="EMBL" id="MBD3922981.1"/>
    </source>
</evidence>
<comment type="similarity">
    <text evidence="1">Belongs to the PemK/MazF family.</text>
</comment>
<proteinExistence type="inferred from homology"/>
<reference evidence="3 4" key="1">
    <citation type="submission" date="2020-09" db="EMBL/GenBank/DDBJ databases">
        <title>Paenibacillus sp. strain PR3 16S rRNA gene Genome sequencing and assembly.</title>
        <authorList>
            <person name="Kim J."/>
        </authorList>
    </citation>
    <scope>NUCLEOTIDE SEQUENCE [LARGE SCALE GENOMIC DNA]</scope>
    <source>
        <strain evidence="3 4">PR3</strain>
    </source>
</reference>
<dbReference type="InterPro" id="IPR003477">
    <property type="entry name" value="PemK-like"/>
</dbReference>
<evidence type="ECO:0000256" key="2">
    <source>
        <dbReference type="ARBA" id="ARBA00022649"/>
    </source>
</evidence>
<dbReference type="RefSeq" id="WP_191207273.1">
    <property type="nucleotide sequence ID" value="NZ_JACXZA010000016.1"/>
</dbReference>
<gene>
    <name evidence="3" type="ORF">H8B09_30095</name>
</gene>
<organism evidence="3 4">
    <name type="scientific">Paenibacillus terricola</name>
    <dbReference type="NCBI Taxonomy" id="2763503"/>
    <lineage>
        <taxon>Bacteria</taxon>
        <taxon>Bacillati</taxon>
        <taxon>Bacillota</taxon>
        <taxon>Bacilli</taxon>
        <taxon>Bacillales</taxon>
        <taxon>Paenibacillaceae</taxon>
        <taxon>Paenibacillus</taxon>
    </lineage>
</organism>
<dbReference type="Gene3D" id="2.30.30.110">
    <property type="match status" value="1"/>
</dbReference>
<dbReference type="EMBL" id="JACXZA010000016">
    <property type="protein sequence ID" value="MBD3922981.1"/>
    <property type="molecule type" value="Genomic_DNA"/>
</dbReference>
<name>A0ABR8N603_9BACL</name>
<keyword evidence="4" id="KW-1185">Reference proteome</keyword>
<protein>
    <submittedName>
        <fullName evidence="3">Type II toxin-antitoxin system PemK/MazF family toxin</fullName>
    </submittedName>
</protein>
<dbReference type="Pfam" id="PF02452">
    <property type="entry name" value="PemK_toxin"/>
    <property type="match status" value="1"/>
</dbReference>
<keyword evidence="2" id="KW-1277">Toxin-antitoxin system</keyword>
<sequence>MVVKNNPALMKQTAKALSDLQNVIENMDEHRGRTLLHWLSRQNNYLQWEVGFNPKKNKNYKRGEVVHINFGFNVGSEHGGPHWGVILDDNKWSSPTAIVIPLGSLDDGKGEADVHTDDVYLGQIPSINDKLVYALPTQIRTVSKLRITSPRTTKDDDHYLTNAQLDLIDNKMVNLFFSKSKAIQEMQKAHSQVAGSTVDEQK</sequence>
<accession>A0ABR8N603</accession>